<dbReference type="eggNOG" id="COG4401">
    <property type="taxonomic scope" value="Bacteria"/>
</dbReference>
<evidence type="ECO:0000313" key="3">
    <source>
        <dbReference type="EMBL" id="ADH66626.1"/>
    </source>
</evidence>
<dbReference type="InterPro" id="IPR008243">
    <property type="entry name" value="Chorismate_mutase_AroH"/>
</dbReference>
<protein>
    <recommendedName>
        <fullName evidence="1 2">chorismate mutase</fullName>
        <ecNumber evidence="1 2">5.4.99.5</ecNumber>
    </recommendedName>
</protein>
<sequence length="118" mass="12683">MNPVLRAVRGGTGVAGDTREAIAAATLAMVRGVLDRNGLSPADVACLWFTVTPDLTADVPPLVLREHRLLDDVPALCAAEPVWDGAPRRTVRVMALARVEPGHEVRHVYLDGATRDRP</sequence>
<gene>
    <name evidence="3" type="ordered locus">Ndas_1185</name>
</gene>
<dbReference type="SUPFAM" id="SSF55298">
    <property type="entry name" value="YjgF-like"/>
    <property type="match status" value="1"/>
</dbReference>
<keyword evidence="2" id="KW-0028">Amino-acid biosynthesis</keyword>
<dbReference type="PROSITE" id="PS51167">
    <property type="entry name" value="CHORISMATE_MUT_1"/>
    <property type="match status" value="1"/>
</dbReference>
<accession>D7B205</accession>
<comment type="catalytic activity">
    <reaction evidence="2">
        <text>chorismate = prephenate</text>
        <dbReference type="Rhea" id="RHEA:13897"/>
        <dbReference type="ChEBI" id="CHEBI:29748"/>
        <dbReference type="ChEBI" id="CHEBI:29934"/>
        <dbReference type="EC" id="5.4.99.5"/>
    </reaction>
</comment>
<dbReference type="RefSeq" id="WP_013152233.1">
    <property type="nucleotide sequence ID" value="NC_014210.1"/>
</dbReference>
<dbReference type="GO" id="GO:0004106">
    <property type="term" value="F:chorismate mutase activity"/>
    <property type="evidence" value="ECO:0007669"/>
    <property type="project" value="UniProtKB-UniRule"/>
</dbReference>
<reference evidence="3 4" key="1">
    <citation type="journal article" date="2010" name="Stand. Genomic Sci.">
        <title>Complete genome sequence of Nocardiopsis dassonvillei type strain (IMRU 509).</title>
        <authorList>
            <person name="Sun H."/>
            <person name="Lapidus A."/>
            <person name="Nolan M."/>
            <person name="Lucas S."/>
            <person name="Del Rio T.G."/>
            <person name="Tice H."/>
            <person name="Cheng J.F."/>
            <person name="Tapia R."/>
            <person name="Han C."/>
            <person name="Goodwin L."/>
            <person name="Pitluck S."/>
            <person name="Pagani I."/>
            <person name="Ivanova N."/>
            <person name="Mavromatis K."/>
            <person name="Mikhailova N."/>
            <person name="Pati A."/>
            <person name="Chen A."/>
            <person name="Palaniappan K."/>
            <person name="Land M."/>
            <person name="Hauser L."/>
            <person name="Chang Y.J."/>
            <person name="Jeffries C.D."/>
            <person name="Djao O.D."/>
            <person name="Rohde M."/>
            <person name="Sikorski J."/>
            <person name="Goker M."/>
            <person name="Woyke T."/>
            <person name="Bristow J."/>
            <person name="Eisen J.A."/>
            <person name="Markowitz V."/>
            <person name="Hugenholtz P."/>
            <person name="Kyrpides N.C."/>
            <person name="Klenk H.P."/>
        </authorList>
    </citation>
    <scope>NUCLEOTIDE SEQUENCE [LARGE SCALE GENOMIC DNA]</scope>
    <source>
        <strain evidence="4">ATCC 23218 / DSM 43111 / CIP 107115 / JCM 7437 / KCTC 9190 / NBRC 14626 / NCTC 10488 / NRRL B-5397 / IMRU 509</strain>
    </source>
</reference>
<organism evidence="3 4">
    <name type="scientific">Nocardiopsis dassonvillei (strain ATCC 23218 / DSM 43111 / CIP 107115 / JCM 7437 / KCTC 9190 / NBRC 14626 / NCTC 10488 / NRRL B-5397 / IMRU 509)</name>
    <name type="common">Actinomadura dassonvillei</name>
    <dbReference type="NCBI Taxonomy" id="446468"/>
    <lineage>
        <taxon>Bacteria</taxon>
        <taxon>Bacillati</taxon>
        <taxon>Actinomycetota</taxon>
        <taxon>Actinomycetes</taxon>
        <taxon>Streptosporangiales</taxon>
        <taxon>Nocardiopsidaceae</taxon>
        <taxon>Nocardiopsis</taxon>
    </lineage>
</organism>
<dbReference type="AlphaFoldDB" id="D7B205"/>
<evidence type="ECO:0000256" key="2">
    <source>
        <dbReference type="PROSITE-ProRule" id="PRU00514"/>
    </source>
</evidence>
<dbReference type="GeneID" id="91489267"/>
<dbReference type="GO" id="GO:0009073">
    <property type="term" value="P:aromatic amino acid family biosynthetic process"/>
    <property type="evidence" value="ECO:0007669"/>
    <property type="project" value="UniProtKB-UniRule"/>
</dbReference>
<keyword evidence="4" id="KW-1185">Reference proteome</keyword>
<dbReference type="Proteomes" id="UP000002219">
    <property type="component" value="Chromosome 1"/>
</dbReference>
<proteinExistence type="predicted"/>
<dbReference type="STRING" id="446468.Ndas_1185"/>
<dbReference type="HOGENOM" id="CLU_133236_1_0_11"/>
<evidence type="ECO:0000256" key="1">
    <source>
        <dbReference type="NCBIfam" id="TIGR01796"/>
    </source>
</evidence>
<keyword evidence="2" id="KW-0057">Aromatic amino acid biosynthesis</keyword>
<dbReference type="EMBL" id="CP002040">
    <property type="protein sequence ID" value="ADH66626.1"/>
    <property type="molecule type" value="Genomic_DNA"/>
</dbReference>
<dbReference type="EC" id="5.4.99.5" evidence="1 2"/>
<keyword evidence="2" id="KW-0413">Isomerase</keyword>
<dbReference type="Pfam" id="PF07736">
    <property type="entry name" value="CM_1"/>
    <property type="match status" value="1"/>
</dbReference>
<evidence type="ECO:0000313" key="4">
    <source>
        <dbReference type="Proteomes" id="UP000002219"/>
    </source>
</evidence>
<dbReference type="NCBIfam" id="TIGR01796">
    <property type="entry name" value="CM_mono_aroH"/>
    <property type="match status" value="1"/>
</dbReference>
<dbReference type="PANTHER" id="PTHR21164">
    <property type="entry name" value="CHORISMATE MUTASE"/>
    <property type="match status" value="1"/>
</dbReference>
<name>D7B205_NOCDD</name>
<dbReference type="KEGG" id="nda:Ndas_1185"/>
<dbReference type="GO" id="GO:0008652">
    <property type="term" value="P:amino acid biosynthetic process"/>
    <property type="evidence" value="ECO:0007669"/>
    <property type="project" value="UniProtKB-UniRule"/>
</dbReference>
<dbReference type="GO" id="GO:0046417">
    <property type="term" value="P:chorismate metabolic process"/>
    <property type="evidence" value="ECO:0007669"/>
    <property type="project" value="TreeGrafter"/>
</dbReference>
<dbReference type="OrthoDB" id="9802232at2"/>
<dbReference type="InterPro" id="IPR035959">
    <property type="entry name" value="RutC-like_sf"/>
</dbReference>
<dbReference type="Gene3D" id="3.30.1330.40">
    <property type="entry name" value="RutC-like"/>
    <property type="match status" value="1"/>
</dbReference>
<dbReference type="PANTHER" id="PTHR21164:SF0">
    <property type="entry name" value="CHORISMATE MUTASE AROH"/>
    <property type="match status" value="1"/>
</dbReference>